<feature type="transmembrane region" description="Helical" evidence="1">
    <location>
        <begin position="20"/>
        <end position="42"/>
    </location>
</feature>
<keyword evidence="1" id="KW-1133">Transmembrane helix</keyword>
<evidence type="ECO:0000313" key="4">
    <source>
        <dbReference type="Proteomes" id="UP000663828"/>
    </source>
</evidence>
<proteinExistence type="predicted"/>
<dbReference type="EMBL" id="CAJNOJ010000223">
    <property type="protein sequence ID" value="CAF1309473.1"/>
    <property type="molecule type" value="Genomic_DNA"/>
</dbReference>
<evidence type="ECO:0000313" key="3">
    <source>
        <dbReference type="EMBL" id="CAF1309473.1"/>
    </source>
</evidence>
<dbReference type="AlphaFoldDB" id="A0A815ECC3"/>
<keyword evidence="1" id="KW-0812">Transmembrane</keyword>
<dbReference type="Proteomes" id="UP000663828">
    <property type="component" value="Unassembled WGS sequence"/>
</dbReference>
<dbReference type="EMBL" id="CAJNOR010002125">
    <property type="protein sequence ID" value="CAF1250902.1"/>
    <property type="molecule type" value="Genomic_DNA"/>
</dbReference>
<evidence type="ECO:0000313" key="5">
    <source>
        <dbReference type="Proteomes" id="UP000663852"/>
    </source>
</evidence>
<reference evidence="3" key="1">
    <citation type="submission" date="2021-02" db="EMBL/GenBank/DDBJ databases">
        <authorList>
            <person name="Nowell W R."/>
        </authorList>
    </citation>
    <scope>NUCLEOTIDE SEQUENCE</scope>
</reference>
<keyword evidence="1" id="KW-0472">Membrane</keyword>
<evidence type="ECO:0000256" key="1">
    <source>
        <dbReference type="SAM" id="Phobius"/>
    </source>
</evidence>
<dbReference type="OrthoDB" id="2142856at2759"/>
<name>A0A815ECC3_ADIRI</name>
<gene>
    <name evidence="3" type="ORF">EDS130_LOCUS31057</name>
    <name evidence="2" type="ORF">XAT740_LOCUS26250</name>
</gene>
<dbReference type="Proteomes" id="UP000663852">
    <property type="component" value="Unassembled WGS sequence"/>
</dbReference>
<evidence type="ECO:0000313" key="2">
    <source>
        <dbReference type="EMBL" id="CAF1250902.1"/>
    </source>
</evidence>
<keyword evidence="4" id="KW-1185">Reference proteome</keyword>
<comment type="caution">
    <text evidence="3">The sequence shown here is derived from an EMBL/GenBank/DDBJ whole genome shotgun (WGS) entry which is preliminary data.</text>
</comment>
<protein>
    <submittedName>
        <fullName evidence="3">Uncharacterized protein</fullName>
    </submittedName>
</protein>
<sequence length="116" mass="12704">MIEIEAGGRKAQCQAGVTDTIVWAFGAFFCAIVIPIATSFATQDCDRYEHKRRTGNPRCFSSKTLGRSVCIALQLMYKLGQASSEPCNNQNHGKQKCVGNEGFITCVYSNSIEVDT</sequence>
<organism evidence="3 5">
    <name type="scientific">Adineta ricciae</name>
    <name type="common">Rotifer</name>
    <dbReference type="NCBI Taxonomy" id="249248"/>
    <lineage>
        <taxon>Eukaryota</taxon>
        <taxon>Metazoa</taxon>
        <taxon>Spiralia</taxon>
        <taxon>Gnathifera</taxon>
        <taxon>Rotifera</taxon>
        <taxon>Eurotatoria</taxon>
        <taxon>Bdelloidea</taxon>
        <taxon>Adinetida</taxon>
        <taxon>Adinetidae</taxon>
        <taxon>Adineta</taxon>
    </lineage>
</organism>
<accession>A0A815ECC3</accession>